<protein>
    <submittedName>
        <fullName evidence="1">Uncharacterized protein</fullName>
    </submittedName>
</protein>
<sequence length="57" mass="6142">MTSTTVTTRTWATVVSTAGPDTDVLRMSPDHGTAQLPLITRTGFEQRHIVTSQIGSL</sequence>
<dbReference type="AlphaFoldDB" id="A0A919JLH5"/>
<gene>
    <name evidence="1" type="ORF">Ani05nite_50690</name>
</gene>
<evidence type="ECO:0000313" key="1">
    <source>
        <dbReference type="EMBL" id="GIE51535.1"/>
    </source>
</evidence>
<accession>A0A919JLH5</accession>
<dbReference type="RefSeq" id="WP_203772167.1">
    <property type="nucleotide sequence ID" value="NZ_BAAAYJ010000099.1"/>
</dbReference>
<comment type="caution">
    <text evidence="1">The sequence shown here is derived from an EMBL/GenBank/DDBJ whole genome shotgun (WGS) entry which is preliminary data.</text>
</comment>
<reference evidence="1" key="1">
    <citation type="submission" date="2021-01" db="EMBL/GenBank/DDBJ databases">
        <title>Whole genome shotgun sequence of Actinoplanes nipponensis NBRC 14063.</title>
        <authorList>
            <person name="Komaki H."/>
            <person name="Tamura T."/>
        </authorList>
    </citation>
    <scope>NUCLEOTIDE SEQUENCE</scope>
    <source>
        <strain evidence="1">NBRC 14063</strain>
    </source>
</reference>
<dbReference type="Proteomes" id="UP000647172">
    <property type="component" value="Unassembled WGS sequence"/>
</dbReference>
<dbReference type="EMBL" id="BOMQ01000060">
    <property type="protein sequence ID" value="GIE51535.1"/>
    <property type="molecule type" value="Genomic_DNA"/>
</dbReference>
<name>A0A919JLH5_9ACTN</name>
<keyword evidence="2" id="KW-1185">Reference proteome</keyword>
<organism evidence="1 2">
    <name type="scientific">Actinoplanes nipponensis</name>
    <dbReference type="NCBI Taxonomy" id="135950"/>
    <lineage>
        <taxon>Bacteria</taxon>
        <taxon>Bacillati</taxon>
        <taxon>Actinomycetota</taxon>
        <taxon>Actinomycetes</taxon>
        <taxon>Micromonosporales</taxon>
        <taxon>Micromonosporaceae</taxon>
        <taxon>Actinoplanes</taxon>
    </lineage>
</organism>
<evidence type="ECO:0000313" key="2">
    <source>
        <dbReference type="Proteomes" id="UP000647172"/>
    </source>
</evidence>
<proteinExistence type="predicted"/>